<reference evidence="2" key="1">
    <citation type="journal article" date="2015" name="Nature">
        <title>Complex archaea that bridge the gap between prokaryotes and eukaryotes.</title>
        <authorList>
            <person name="Spang A."/>
            <person name="Saw J.H."/>
            <person name="Jorgensen S.L."/>
            <person name="Zaremba-Niedzwiedzka K."/>
            <person name="Martijn J."/>
            <person name="Lind A.E."/>
            <person name="van Eijk R."/>
            <person name="Schleper C."/>
            <person name="Guy L."/>
            <person name="Ettema T.J."/>
        </authorList>
    </citation>
    <scope>NUCLEOTIDE SEQUENCE</scope>
</reference>
<dbReference type="Gene3D" id="3.30.70.100">
    <property type="match status" value="1"/>
</dbReference>
<dbReference type="InterPro" id="IPR007138">
    <property type="entry name" value="ABM_dom"/>
</dbReference>
<dbReference type="Pfam" id="PF03992">
    <property type="entry name" value="ABM"/>
    <property type="match status" value="1"/>
</dbReference>
<gene>
    <name evidence="2" type="ORF">LCGC14_0418300</name>
</gene>
<accession>A0A0F9SRR8</accession>
<dbReference type="SUPFAM" id="SSF54909">
    <property type="entry name" value="Dimeric alpha+beta barrel"/>
    <property type="match status" value="1"/>
</dbReference>
<sequence length="97" mass="11497">MFARLLRIKTKIERIDEFAKLFEERVIPLCKNQKGYKGAYFLTDRKTGISIPLTLWESEEDMLATESSHFFQEQLVKFMTFFKAPPIREAYEVVVQD</sequence>
<organism evidence="2">
    <name type="scientific">marine sediment metagenome</name>
    <dbReference type="NCBI Taxonomy" id="412755"/>
    <lineage>
        <taxon>unclassified sequences</taxon>
        <taxon>metagenomes</taxon>
        <taxon>ecological metagenomes</taxon>
    </lineage>
</organism>
<feature type="domain" description="ABM" evidence="1">
    <location>
        <begin position="1"/>
        <end position="70"/>
    </location>
</feature>
<evidence type="ECO:0000313" key="2">
    <source>
        <dbReference type="EMBL" id="KKN71670.1"/>
    </source>
</evidence>
<comment type="caution">
    <text evidence="2">The sequence shown here is derived from an EMBL/GenBank/DDBJ whole genome shotgun (WGS) entry which is preliminary data.</text>
</comment>
<dbReference type="EMBL" id="LAZR01000378">
    <property type="protein sequence ID" value="KKN71670.1"/>
    <property type="molecule type" value="Genomic_DNA"/>
</dbReference>
<proteinExistence type="predicted"/>
<evidence type="ECO:0000259" key="1">
    <source>
        <dbReference type="Pfam" id="PF03992"/>
    </source>
</evidence>
<dbReference type="AlphaFoldDB" id="A0A0F9SRR8"/>
<dbReference type="InterPro" id="IPR011008">
    <property type="entry name" value="Dimeric_a/b-barrel"/>
</dbReference>
<protein>
    <recommendedName>
        <fullName evidence="1">ABM domain-containing protein</fullName>
    </recommendedName>
</protein>
<name>A0A0F9SRR8_9ZZZZ</name>